<reference evidence="2 3" key="1">
    <citation type="journal article" date="2013" name="ISME J.">
        <title>A metabolic model for members of the genus Tetrasphaera involved in enhanced biological phosphorus removal.</title>
        <authorList>
            <person name="Kristiansen R."/>
            <person name="Nguyen H.T.T."/>
            <person name="Saunders A.M."/>
            <person name="Nielsen J.L."/>
            <person name="Wimmer R."/>
            <person name="Le V.Q."/>
            <person name="McIlroy S.J."/>
            <person name="Petrovski S."/>
            <person name="Seviour R.J."/>
            <person name="Calteau A."/>
            <person name="Nielsen K.L."/>
            <person name="Nielsen P.H."/>
        </authorList>
    </citation>
    <scope>NUCLEOTIDE SEQUENCE [LARGE SCALE GENOMIC DNA]</scope>
    <source>
        <strain evidence="2 3">Ben110</strain>
    </source>
</reference>
<dbReference type="CDD" id="cd16278">
    <property type="entry name" value="metallo-hydrolase-like_MBL-fold"/>
    <property type="match status" value="1"/>
</dbReference>
<gene>
    <name evidence="2" type="ORF">BN11_3040002</name>
</gene>
<dbReference type="Gene3D" id="1.10.10.10">
    <property type="entry name" value="Winged helix-like DNA-binding domain superfamily/Winged helix DNA-binding domain"/>
    <property type="match status" value="1"/>
</dbReference>
<dbReference type="RefSeq" id="WP_048699247.1">
    <property type="nucleotide sequence ID" value="NZ_HG764815.1"/>
</dbReference>
<dbReference type="Pfam" id="PF00753">
    <property type="entry name" value="Lactamase_B"/>
    <property type="match status" value="2"/>
</dbReference>
<dbReference type="Pfam" id="PF17778">
    <property type="entry name" value="WHD_BLACT"/>
    <property type="match status" value="1"/>
</dbReference>
<dbReference type="Proteomes" id="UP000035763">
    <property type="component" value="Unassembled WGS sequence"/>
</dbReference>
<keyword evidence="3" id="KW-1185">Reference proteome</keyword>
<evidence type="ECO:0000259" key="1">
    <source>
        <dbReference type="SMART" id="SM00849"/>
    </source>
</evidence>
<name>W6JVT7_9MICO</name>
<accession>W6JVT7</accession>
<dbReference type="InterPro" id="IPR036866">
    <property type="entry name" value="RibonucZ/Hydroxyglut_hydro"/>
</dbReference>
<dbReference type="AlphaFoldDB" id="W6JVT7"/>
<dbReference type="GO" id="GO:0016787">
    <property type="term" value="F:hydrolase activity"/>
    <property type="evidence" value="ECO:0007669"/>
    <property type="project" value="UniProtKB-KW"/>
</dbReference>
<dbReference type="Gene3D" id="3.60.15.10">
    <property type="entry name" value="Ribonuclease Z/Hydroxyacylglutathione hydrolase-like"/>
    <property type="match status" value="1"/>
</dbReference>
<evidence type="ECO:0000313" key="3">
    <source>
        <dbReference type="Proteomes" id="UP000035763"/>
    </source>
</evidence>
<dbReference type="OrthoDB" id="9788263at2"/>
<dbReference type="InterPro" id="IPR001279">
    <property type="entry name" value="Metallo-B-lactamas"/>
</dbReference>
<proteinExistence type="predicted"/>
<comment type="caution">
    <text evidence="2">The sequence shown here is derived from an EMBL/GenBank/DDBJ whole genome shotgun (WGS) entry which is preliminary data.</text>
</comment>
<dbReference type="PANTHER" id="PTHR23131:SF0">
    <property type="entry name" value="ENDORIBONUCLEASE LACTB2"/>
    <property type="match status" value="1"/>
</dbReference>
<dbReference type="EMBL" id="CAJA01000229">
    <property type="protein sequence ID" value="CCH73623.1"/>
    <property type="molecule type" value="Genomic_DNA"/>
</dbReference>
<organism evidence="2 3">
    <name type="scientific">Nostocoides australiense Ben110</name>
    <dbReference type="NCBI Taxonomy" id="1193182"/>
    <lineage>
        <taxon>Bacteria</taxon>
        <taxon>Bacillati</taxon>
        <taxon>Actinomycetota</taxon>
        <taxon>Actinomycetes</taxon>
        <taxon>Micrococcales</taxon>
        <taxon>Intrasporangiaceae</taxon>
        <taxon>Nostocoides</taxon>
    </lineage>
</organism>
<evidence type="ECO:0000313" key="2">
    <source>
        <dbReference type="EMBL" id="CCH73623.1"/>
    </source>
</evidence>
<dbReference type="PANTHER" id="PTHR23131">
    <property type="entry name" value="ENDORIBONUCLEASE LACTB2"/>
    <property type="match status" value="1"/>
</dbReference>
<protein>
    <submittedName>
        <fullName evidence="2">Putative hydrolase</fullName>
    </submittedName>
</protein>
<dbReference type="InterPro" id="IPR036388">
    <property type="entry name" value="WH-like_DNA-bd_sf"/>
</dbReference>
<dbReference type="SMART" id="SM00849">
    <property type="entry name" value="Lactamase_B"/>
    <property type="match status" value="1"/>
</dbReference>
<dbReference type="STRING" id="1193182.BN11_3040002"/>
<feature type="domain" description="Metallo-beta-lactamase" evidence="1">
    <location>
        <begin position="37"/>
        <end position="198"/>
    </location>
</feature>
<keyword evidence="2" id="KW-0378">Hydrolase</keyword>
<dbReference type="SUPFAM" id="SSF56281">
    <property type="entry name" value="Metallo-hydrolase/oxidoreductase"/>
    <property type="match status" value="1"/>
</dbReference>
<dbReference type="InterPro" id="IPR050662">
    <property type="entry name" value="Sec-metab_biosynth-thioest"/>
</dbReference>
<dbReference type="InterPro" id="IPR041516">
    <property type="entry name" value="LACTB2_WH"/>
</dbReference>
<sequence length="267" mass="28057">MTTPDPRGVLPAWSGGEITTHATCVLAPNPGPMTLDGTNTWVVMAPGAGEAMVIDPGPLDEDHLRAVCRVVERRGARVTETILTHAHLDHSEGAARFAELTGCRVHPVGPGHDDLADGSVVSAGGVALRVVATPGHTADSLSFVLEADHALLTGDTILGRGTTVVAHPDGELAAYLDSLERIRALTGGGEVVTILPGHGSVIPDAHGLVGYYRTHRRERLDQVRQALADGATDVEGVLRRVYADVPEAVWPAARLSIQAQLDYLAAR</sequence>